<organism evidence="2 3">
    <name type="scientific">Christiangramia fulva</name>
    <dbReference type="NCBI Taxonomy" id="2126553"/>
    <lineage>
        <taxon>Bacteria</taxon>
        <taxon>Pseudomonadati</taxon>
        <taxon>Bacteroidota</taxon>
        <taxon>Flavobacteriia</taxon>
        <taxon>Flavobacteriales</taxon>
        <taxon>Flavobacteriaceae</taxon>
        <taxon>Christiangramia</taxon>
    </lineage>
</organism>
<keyword evidence="1" id="KW-1133">Transmembrane helix</keyword>
<reference evidence="3" key="1">
    <citation type="submission" date="2018-03" db="EMBL/GenBank/DDBJ databases">
        <title>Gramella fulva sp. nov., isolated from a dry surface of tidal flat.</title>
        <authorList>
            <person name="Hwang S.H."/>
            <person name="Hwang W.M."/>
            <person name="Kang K."/>
            <person name="Ahn T.-Y."/>
        </authorList>
    </citation>
    <scope>NUCLEOTIDE SEQUENCE [LARGE SCALE GENOMIC DNA]</scope>
    <source>
        <strain evidence="3">SH35</strain>
    </source>
</reference>
<dbReference type="Pfam" id="PF19578">
    <property type="entry name" value="DUF6090"/>
    <property type="match status" value="1"/>
</dbReference>
<dbReference type="RefSeq" id="WP_107012170.1">
    <property type="nucleotide sequence ID" value="NZ_CP028136.1"/>
</dbReference>
<proteinExistence type="predicted"/>
<dbReference type="AlphaFoldDB" id="A0A2R3Z5A7"/>
<dbReference type="Gene3D" id="2.60.40.3620">
    <property type="match status" value="1"/>
</dbReference>
<dbReference type="Proteomes" id="UP000241507">
    <property type="component" value="Chromosome"/>
</dbReference>
<protein>
    <submittedName>
        <fullName evidence="2">Uncharacterized protein</fullName>
    </submittedName>
</protein>
<evidence type="ECO:0000256" key="1">
    <source>
        <dbReference type="SAM" id="Phobius"/>
    </source>
</evidence>
<keyword evidence="1" id="KW-0472">Membrane</keyword>
<dbReference type="KEGG" id="grs:C7S20_08975"/>
<dbReference type="EMBL" id="CP028136">
    <property type="protein sequence ID" value="AVR45392.1"/>
    <property type="molecule type" value="Genomic_DNA"/>
</dbReference>
<dbReference type="OrthoDB" id="975117at2"/>
<feature type="transmembrane region" description="Helical" evidence="1">
    <location>
        <begin position="9"/>
        <end position="28"/>
    </location>
</feature>
<dbReference type="InterPro" id="IPR045749">
    <property type="entry name" value="DUF6090"/>
</dbReference>
<sequence>MKQNKVKSYLLYAIGEIILVVIGILIALQVNNWNEKRKQDQRFMFGLRELYGEIKSTAYYESALKDKLTFQLIRIDSVLNKSEEIPLRRLPAMIQLFDQYGLDVKDNTWKAEYLEFVPGDDKRNQMARALRSIAFGWNDIEDRIKAINMNNVMVFHLREYNVPIQIYYAGTGYEEFIKKGSENEYTPQQLSQVRTLVKAPSFIADLMTIKSIKENILNYTSTVGFSAESFLNYVEQYDPKTDYSLPKMEIIGTGLPNGQWASGLEMKRVNPENENIWEIDQELVDGVIKFRADDEWLLDWGKGESDPKSLVFKGGDIPVKKGNYHIQIDIEKNTMEFTPLKN</sequence>
<name>A0A2R3Z5A7_9FLAO</name>
<gene>
    <name evidence="2" type="ORF">C7S20_08975</name>
</gene>
<keyword evidence="3" id="KW-1185">Reference proteome</keyword>
<keyword evidence="1" id="KW-0812">Transmembrane</keyword>
<evidence type="ECO:0000313" key="3">
    <source>
        <dbReference type="Proteomes" id="UP000241507"/>
    </source>
</evidence>
<evidence type="ECO:0000313" key="2">
    <source>
        <dbReference type="EMBL" id="AVR45392.1"/>
    </source>
</evidence>
<accession>A0A2R3Z5A7</accession>